<dbReference type="PATRIC" id="fig|947033.5.peg.3454"/>
<dbReference type="AlphaFoldDB" id="A0A0W0ZD30"/>
<sequence>MTELAQLQNQFQKFLLSEHSEIHDSIVQTELVSVDTRLGIYGDAYKLRLIESLSTSFSALYAYLGTEEFNKLSTYYIEAHPSCYRSIRWYGDLLPEFIKHNYPQYPYLAELADFEWKMCLAFDAADTPVVRVEDMAVVPPEAWANLQFVLHPSLQRINYFWNAVSLWQALTYDHELPELQQNEAFTPWVLWRAPEYMLQFYSLSQQEAWLLDGVSQGLSFGALCEGLCQWVTPEEVGMTAASYLKGWIQNGMLSQLLIAD</sequence>
<dbReference type="Pfam" id="PF09836">
    <property type="entry name" value="DUF2063"/>
    <property type="match status" value="1"/>
</dbReference>
<feature type="domain" description="Putative DNA-binding" evidence="1">
    <location>
        <begin position="6"/>
        <end position="98"/>
    </location>
</feature>
<dbReference type="OrthoDB" id="343356at2"/>
<dbReference type="STRING" id="947033.Lste_3246"/>
<reference evidence="2 3" key="1">
    <citation type="submission" date="2015-11" db="EMBL/GenBank/DDBJ databases">
        <title>Genomic analysis of 38 Legionella species identifies large and diverse effector repertoires.</title>
        <authorList>
            <person name="Burstein D."/>
            <person name="Amaro F."/>
            <person name="Zusman T."/>
            <person name="Lifshitz Z."/>
            <person name="Cohen O."/>
            <person name="Gilbert J.A."/>
            <person name="Pupko T."/>
            <person name="Shuman H.A."/>
            <person name="Segal G."/>
        </authorList>
    </citation>
    <scope>NUCLEOTIDE SEQUENCE [LARGE SCALE GENOMIC DNA]</scope>
    <source>
        <strain evidence="2 3">IMVS3376</strain>
    </source>
</reference>
<gene>
    <name evidence="2" type="ORF">Lste_3246</name>
</gene>
<accession>A0A0W0ZD30</accession>
<name>A0A0W0ZD30_9GAMM</name>
<organism evidence="2 3">
    <name type="scientific">Legionella steelei</name>
    <dbReference type="NCBI Taxonomy" id="947033"/>
    <lineage>
        <taxon>Bacteria</taxon>
        <taxon>Pseudomonadati</taxon>
        <taxon>Pseudomonadota</taxon>
        <taxon>Gammaproteobacteria</taxon>
        <taxon>Legionellales</taxon>
        <taxon>Legionellaceae</taxon>
        <taxon>Legionella</taxon>
    </lineage>
</organism>
<dbReference type="EMBL" id="LNYY01000021">
    <property type="protein sequence ID" value="KTD67040.1"/>
    <property type="molecule type" value="Genomic_DNA"/>
</dbReference>
<evidence type="ECO:0000313" key="3">
    <source>
        <dbReference type="Proteomes" id="UP000054926"/>
    </source>
</evidence>
<evidence type="ECO:0000313" key="2">
    <source>
        <dbReference type="EMBL" id="KTD67040.1"/>
    </source>
</evidence>
<evidence type="ECO:0000259" key="1">
    <source>
        <dbReference type="Pfam" id="PF09836"/>
    </source>
</evidence>
<proteinExistence type="predicted"/>
<dbReference type="Gene3D" id="1.10.150.690">
    <property type="entry name" value="DUF2063"/>
    <property type="match status" value="1"/>
</dbReference>
<protein>
    <recommendedName>
        <fullName evidence="1">Putative DNA-binding domain-containing protein</fullName>
    </recommendedName>
</protein>
<dbReference type="InterPro" id="IPR018640">
    <property type="entry name" value="DUF2063"/>
</dbReference>
<comment type="caution">
    <text evidence="2">The sequence shown here is derived from an EMBL/GenBank/DDBJ whole genome shotgun (WGS) entry which is preliminary data.</text>
</comment>
<dbReference type="Proteomes" id="UP000054926">
    <property type="component" value="Unassembled WGS sequence"/>
</dbReference>
<dbReference type="InterPro" id="IPR044922">
    <property type="entry name" value="DUF2063_N_sf"/>
</dbReference>
<dbReference type="RefSeq" id="WP_058512065.1">
    <property type="nucleotide sequence ID" value="NZ_DAIOMV010000002.1"/>
</dbReference>
<keyword evidence="3" id="KW-1185">Reference proteome</keyword>